<dbReference type="SUPFAM" id="SSF53623">
    <property type="entry name" value="MurD-like peptide ligases, catalytic domain"/>
    <property type="match status" value="1"/>
</dbReference>
<keyword evidence="7 11" id="KW-0067">ATP-binding</keyword>
<evidence type="ECO:0000256" key="5">
    <source>
        <dbReference type="ARBA" id="ARBA00022723"/>
    </source>
</evidence>
<evidence type="ECO:0000313" key="15">
    <source>
        <dbReference type="Proteomes" id="UP000095546"/>
    </source>
</evidence>
<dbReference type="SUPFAM" id="SSF53244">
    <property type="entry name" value="MurD-like peptide ligases, peptide-binding domain"/>
    <property type="match status" value="1"/>
</dbReference>
<dbReference type="InterPro" id="IPR036615">
    <property type="entry name" value="Mur_ligase_C_dom_sf"/>
</dbReference>
<dbReference type="eggNOG" id="COG0285">
    <property type="taxonomic scope" value="Bacteria"/>
</dbReference>
<dbReference type="GO" id="GO:0005737">
    <property type="term" value="C:cytoplasm"/>
    <property type="evidence" value="ECO:0007669"/>
    <property type="project" value="TreeGrafter"/>
</dbReference>
<keyword evidence="5" id="KW-0479">Metal-binding</keyword>
<evidence type="ECO:0000256" key="9">
    <source>
        <dbReference type="ARBA" id="ARBA00030592"/>
    </source>
</evidence>
<dbReference type="EMBL" id="CYYU01000001">
    <property type="protein sequence ID" value="CUN39632.1"/>
    <property type="molecule type" value="Genomic_DNA"/>
</dbReference>
<dbReference type="OrthoDB" id="9809356at2"/>
<proteinExistence type="inferred from homology"/>
<comment type="catalytic activity">
    <reaction evidence="10">
        <text>(6S)-5,6,7,8-tetrahydrofolyl-(gamma-L-Glu)(n) + L-glutamate + ATP = (6S)-5,6,7,8-tetrahydrofolyl-(gamma-L-Glu)(n+1) + ADP + phosphate + H(+)</text>
        <dbReference type="Rhea" id="RHEA:10580"/>
        <dbReference type="Rhea" id="RHEA-COMP:14738"/>
        <dbReference type="Rhea" id="RHEA-COMP:14740"/>
        <dbReference type="ChEBI" id="CHEBI:15378"/>
        <dbReference type="ChEBI" id="CHEBI:29985"/>
        <dbReference type="ChEBI" id="CHEBI:30616"/>
        <dbReference type="ChEBI" id="CHEBI:43474"/>
        <dbReference type="ChEBI" id="CHEBI:141005"/>
        <dbReference type="ChEBI" id="CHEBI:456216"/>
        <dbReference type="EC" id="6.3.2.17"/>
    </reaction>
</comment>
<keyword evidence="6 11" id="KW-0547">Nucleotide-binding</keyword>
<dbReference type="Pfam" id="PF08245">
    <property type="entry name" value="Mur_ligase_M"/>
    <property type="match status" value="1"/>
</dbReference>
<dbReference type="FunFam" id="3.40.1190.10:FF:000011">
    <property type="entry name" value="Folylpolyglutamate synthase/dihydrofolate synthase"/>
    <property type="match status" value="1"/>
</dbReference>
<comment type="similarity">
    <text evidence="2 11">Belongs to the folylpolyglutamate synthase family.</text>
</comment>
<evidence type="ECO:0000256" key="10">
    <source>
        <dbReference type="ARBA" id="ARBA00047493"/>
    </source>
</evidence>
<evidence type="ECO:0000256" key="6">
    <source>
        <dbReference type="ARBA" id="ARBA00022741"/>
    </source>
</evidence>
<dbReference type="InterPro" id="IPR013221">
    <property type="entry name" value="Mur_ligase_cen"/>
</dbReference>
<comment type="cofactor">
    <cofactor evidence="1">
        <name>Mg(2+)</name>
        <dbReference type="ChEBI" id="CHEBI:18420"/>
    </cofactor>
</comment>
<dbReference type="Pfam" id="PF02875">
    <property type="entry name" value="Mur_ligase_C"/>
    <property type="match status" value="1"/>
</dbReference>
<evidence type="ECO:0000256" key="7">
    <source>
        <dbReference type="ARBA" id="ARBA00022840"/>
    </source>
</evidence>
<evidence type="ECO:0000256" key="1">
    <source>
        <dbReference type="ARBA" id="ARBA00001946"/>
    </source>
</evidence>
<dbReference type="Gene3D" id="3.40.1190.10">
    <property type="entry name" value="Mur-like, catalytic domain"/>
    <property type="match status" value="1"/>
</dbReference>
<evidence type="ECO:0000313" key="14">
    <source>
        <dbReference type="EMBL" id="CUN39632.1"/>
    </source>
</evidence>
<dbReference type="PROSITE" id="PS01012">
    <property type="entry name" value="FOLYLPOLYGLU_SYNT_2"/>
    <property type="match status" value="1"/>
</dbReference>
<dbReference type="PIRSF" id="PIRSF001563">
    <property type="entry name" value="Folylpolyglu_synth"/>
    <property type="match status" value="1"/>
</dbReference>
<feature type="domain" description="Mur ligase central" evidence="13">
    <location>
        <begin position="44"/>
        <end position="271"/>
    </location>
</feature>
<reference evidence="14 15" key="1">
    <citation type="submission" date="2015-09" db="EMBL/GenBank/DDBJ databases">
        <authorList>
            <consortium name="Pathogen Informatics"/>
        </authorList>
    </citation>
    <scope>NUCLEOTIDE SEQUENCE [LARGE SCALE GENOMIC DNA]</scope>
    <source>
        <strain evidence="14 15">2789STDY5608828</strain>
    </source>
</reference>
<dbReference type="GeneID" id="83709596"/>
<dbReference type="InterPro" id="IPR004101">
    <property type="entry name" value="Mur_ligase_C"/>
</dbReference>
<name>A0A173WJH5_9FIRM</name>
<sequence>MNYQEAISYLEGLKIFGIRLGLTRIERLLELLGRPQDRYRTVHVTGTNGKGSVSAMVEGALRRSGIHTGFYSSPHLVSYTERIRVDGQNISEQDFAAGMTVIREKIDLMLAEGAECPTQFEVLTALGFYYFAKCQVEYAVIEVGLGGTLDSTNVITPEVSVITNVTMEHADKLGGTLQSIAENKAGIIKDGVPVVTAAKGEPLSVIRAVAEEKSADIFVAGEDFSSKFISCDGCVQQLEFSSELLGIDHQPYELHLLGVHQVENSAVALMTLRLLHNIDARLTMETVTEALRLVSWPARFERLDFGAQTVIVDGAHNPAGMRALRSSLDAIFPAEERVLLLGILKDKDIDAMLHILLRPNDTVVVTVPQSERADSAADLLRRVAPAVQHVEAFEANKEALDRALELANGEKLLVIAGSLYLVGGVREMLLQRKG</sequence>
<evidence type="ECO:0000259" key="12">
    <source>
        <dbReference type="Pfam" id="PF02875"/>
    </source>
</evidence>
<keyword evidence="15" id="KW-1185">Reference proteome</keyword>
<dbReference type="AlphaFoldDB" id="A0A173WJH5"/>
<feature type="domain" description="Mur ligase C-terminal" evidence="12">
    <location>
        <begin position="299"/>
        <end position="418"/>
    </location>
</feature>
<dbReference type="InterPro" id="IPR018109">
    <property type="entry name" value="Folylpolyglutamate_synth_CS"/>
</dbReference>
<dbReference type="STRING" id="187979.ERS852385_00292"/>
<dbReference type="PANTHER" id="PTHR11136:SF0">
    <property type="entry name" value="DIHYDROFOLATE SYNTHETASE-RELATED"/>
    <property type="match status" value="1"/>
</dbReference>
<evidence type="ECO:0000256" key="11">
    <source>
        <dbReference type="PIRNR" id="PIRNR001563"/>
    </source>
</evidence>
<evidence type="ECO:0000256" key="4">
    <source>
        <dbReference type="ARBA" id="ARBA00022598"/>
    </source>
</evidence>
<dbReference type="Gene3D" id="3.90.190.20">
    <property type="entry name" value="Mur ligase, C-terminal domain"/>
    <property type="match status" value="1"/>
</dbReference>
<gene>
    <name evidence="14" type="primary">fgs</name>
    <name evidence="14" type="ORF">ERS852385_00292</name>
</gene>
<dbReference type="GO" id="GO:0008841">
    <property type="term" value="F:dihydrofolate synthase activity"/>
    <property type="evidence" value="ECO:0007669"/>
    <property type="project" value="TreeGrafter"/>
</dbReference>
<dbReference type="InterPro" id="IPR001645">
    <property type="entry name" value="Folylpolyglutamate_synth"/>
</dbReference>
<evidence type="ECO:0000256" key="3">
    <source>
        <dbReference type="ARBA" id="ARBA00013025"/>
    </source>
</evidence>
<dbReference type="GO" id="GO:0005524">
    <property type="term" value="F:ATP binding"/>
    <property type="evidence" value="ECO:0007669"/>
    <property type="project" value="UniProtKB-KW"/>
</dbReference>
<keyword evidence="4 11" id="KW-0436">Ligase</keyword>
<evidence type="ECO:0000256" key="2">
    <source>
        <dbReference type="ARBA" id="ARBA00008276"/>
    </source>
</evidence>
<dbReference type="RefSeq" id="WP_055160054.1">
    <property type="nucleotide sequence ID" value="NZ_CABIWZ010000001.1"/>
</dbReference>
<evidence type="ECO:0000259" key="13">
    <source>
        <dbReference type="Pfam" id="PF08245"/>
    </source>
</evidence>
<dbReference type="GO" id="GO:0004326">
    <property type="term" value="F:tetrahydrofolylpolyglutamate synthase activity"/>
    <property type="evidence" value="ECO:0007669"/>
    <property type="project" value="UniProtKB-EC"/>
</dbReference>
<organism evidence="14 15">
    <name type="scientific">Mitsuokella jalaludinii</name>
    <dbReference type="NCBI Taxonomy" id="187979"/>
    <lineage>
        <taxon>Bacteria</taxon>
        <taxon>Bacillati</taxon>
        <taxon>Bacillota</taxon>
        <taxon>Negativicutes</taxon>
        <taxon>Selenomonadales</taxon>
        <taxon>Selenomonadaceae</taxon>
        <taxon>Mitsuokella</taxon>
    </lineage>
</organism>
<protein>
    <recommendedName>
        <fullName evidence="3">tetrahydrofolate synthase</fullName>
        <ecNumber evidence="3">6.3.2.17</ecNumber>
    </recommendedName>
    <alternativeName>
        <fullName evidence="9">Tetrahydrofolylpolyglutamate synthase</fullName>
    </alternativeName>
</protein>
<keyword evidence="8" id="KW-0460">Magnesium</keyword>
<dbReference type="InterPro" id="IPR036565">
    <property type="entry name" value="Mur-like_cat_sf"/>
</dbReference>
<evidence type="ECO:0000256" key="8">
    <source>
        <dbReference type="ARBA" id="ARBA00022842"/>
    </source>
</evidence>
<dbReference type="PANTHER" id="PTHR11136">
    <property type="entry name" value="FOLYLPOLYGLUTAMATE SYNTHASE-RELATED"/>
    <property type="match status" value="1"/>
</dbReference>
<dbReference type="Proteomes" id="UP000095546">
    <property type="component" value="Unassembled WGS sequence"/>
</dbReference>
<dbReference type="EC" id="6.3.2.17" evidence="3"/>
<dbReference type="GO" id="GO:0046872">
    <property type="term" value="F:metal ion binding"/>
    <property type="evidence" value="ECO:0007669"/>
    <property type="project" value="UniProtKB-KW"/>
</dbReference>
<accession>A0A173WJH5</accession>
<dbReference type="NCBIfam" id="TIGR01499">
    <property type="entry name" value="folC"/>
    <property type="match status" value="1"/>
</dbReference>